<evidence type="ECO:0000313" key="9">
    <source>
        <dbReference type="Proteomes" id="UP001216150"/>
    </source>
</evidence>
<evidence type="ECO:0000256" key="3">
    <source>
        <dbReference type="ARBA" id="ARBA00022827"/>
    </source>
</evidence>
<dbReference type="GO" id="GO:0071949">
    <property type="term" value="F:FAD binding"/>
    <property type="evidence" value="ECO:0007669"/>
    <property type="project" value="InterPro"/>
</dbReference>
<proteinExistence type="predicted"/>
<evidence type="ECO:0000259" key="7">
    <source>
        <dbReference type="Pfam" id="PF01494"/>
    </source>
</evidence>
<comment type="cofactor">
    <cofactor evidence="1">
        <name>FAD</name>
        <dbReference type="ChEBI" id="CHEBI:57692"/>
    </cofactor>
</comment>
<dbReference type="GO" id="GO:0004497">
    <property type="term" value="F:monooxygenase activity"/>
    <property type="evidence" value="ECO:0007669"/>
    <property type="project" value="UniProtKB-KW"/>
</dbReference>
<dbReference type="AlphaFoldDB" id="A0AAD6DCD0"/>
<evidence type="ECO:0000256" key="5">
    <source>
        <dbReference type="ARBA" id="ARBA00023033"/>
    </source>
</evidence>
<dbReference type="Proteomes" id="UP001216150">
    <property type="component" value="Unassembled WGS sequence"/>
</dbReference>
<dbReference type="PRINTS" id="PR00420">
    <property type="entry name" value="RNGMNOXGNASE"/>
</dbReference>
<keyword evidence="3" id="KW-0274">FAD</keyword>
<dbReference type="InterPro" id="IPR002938">
    <property type="entry name" value="FAD-bd"/>
</dbReference>
<comment type="caution">
    <text evidence="8">The sequence shown here is derived from an EMBL/GenBank/DDBJ whole genome shotgun (WGS) entry which is preliminary data.</text>
</comment>
<dbReference type="EMBL" id="JAQJAC010000010">
    <property type="protein sequence ID" value="KAJ5569342.1"/>
    <property type="molecule type" value="Genomic_DNA"/>
</dbReference>
<name>A0AAD6DCD0_9EURO</name>
<sequence>MTILIVGAGISGLILAQYLQSKQIPFEIFDRDSALDARTGGWGLTLHWALPALRHLLPDELVQRFPEIFVNKDAAARGDVGRFQFFDLKSGEALYNVPAEERIRVNRGRLRELLTTGLDVKWDKSLRSIESTADSVTCSFDDGSRYEGKLLIACDGARSRARQILYPDAVMNPLPVQLLGASTLYSAAEMGGVQNIDPYIFQGSHPDTDVFLFFSFLDTPSNFDESSRDRYHVQIIVSWADTKGIKVPVSNSDRIALMKTLSENWAEPFRSLVQKLPVEAEARSIRIEDWIFRPGREHAYTRVALMGDSAHTMTMYDEVRGEGANNAIVDVLDLVNSVNMADSEYVTAIWHNSPMQCFLADPFRSFTLESLSASLERYERAIFARVEPSFLDSRQACLDAHDFSKIEGSPLVSARSLKKGSESSGNAV</sequence>
<evidence type="ECO:0000256" key="2">
    <source>
        <dbReference type="ARBA" id="ARBA00022630"/>
    </source>
</evidence>
<dbReference type="Gene3D" id="3.50.50.60">
    <property type="entry name" value="FAD/NAD(P)-binding domain"/>
    <property type="match status" value="1"/>
</dbReference>
<evidence type="ECO:0000256" key="1">
    <source>
        <dbReference type="ARBA" id="ARBA00001974"/>
    </source>
</evidence>
<feature type="domain" description="FAD-binding" evidence="7">
    <location>
        <begin position="115"/>
        <end position="336"/>
    </location>
</feature>
<evidence type="ECO:0000256" key="4">
    <source>
        <dbReference type="ARBA" id="ARBA00023002"/>
    </source>
</evidence>
<dbReference type="PANTHER" id="PTHR47178">
    <property type="entry name" value="MONOOXYGENASE, FAD-BINDING"/>
    <property type="match status" value="1"/>
</dbReference>
<organism evidence="8 9">
    <name type="scientific">Penicillium hetheringtonii</name>
    <dbReference type="NCBI Taxonomy" id="911720"/>
    <lineage>
        <taxon>Eukaryota</taxon>
        <taxon>Fungi</taxon>
        <taxon>Dikarya</taxon>
        <taxon>Ascomycota</taxon>
        <taxon>Pezizomycotina</taxon>
        <taxon>Eurotiomycetes</taxon>
        <taxon>Eurotiomycetidae</taxon>
        <taxon>Eurotiales</taxon>
        <taxon>Aspergillaceae</taxon>
        <taxon>Penicillium</taxon>
    </lineage>
</organism>
<protein>
    <recommendedName>
        <fullName evidence="7">FAD-binding domain-containing protein</fullName>
    </recommendedName>
</protein>
<dbReference type="Pfam" id="PF01494">
    <property type="entry name" value="FAD_binding_3"/>
    <property type="match status" value="1"/>
</dbReference>
<keyword evidence="5" id="KW-0503">Monooxygenase</keyword>
<gene>
    <name evidence="8" type="ORF">N7450_011828</name>
</gene>
<dbReference type="PANTHER" id="PTHR47178:SF1">
    <property type="entry name" value="FAD-BINDING DOMAIN-CONTAINING PROTEIN-RELATED"/>
    <property type="match status" value="1"/>
</dbReference>
<evidence type="ECO:0000256" key="6">
    <source>
        <dbReference type="SAM" id="SignalP"/>
    </source>
</evidence>
<keyword evidence="2" id="KW-0285">Flavoprotein</keyword>
<keyword evidence="6" id="KW-0732">Signal</keyword>
<keyword evidence="4" id="KW-0560">Oxidoreductase</keyword>
<accession>A0AAD6DCD0</accession>
<evidence type="ECO:0000313" key="8">
    <source>
        <dbReference type="EMBL" id="KAJ5569342.1"/>
    </source>
</evidence>
<dbReference type="InterPro" id="IPR036188">
    <property type="entry name" value="FAD/NAD-bd_sf"/>
</dbReference>
<feature type="signal peptide" evidence="6">
    <location>
        <begin position="1"/>
        <end position="16"/>
    </location>
</feature>
<reference evidence="8 9" key="1">
    <citation type="journal article" date="2023" name="IMA Fungus">
        <title>Comparative genomic study of the Penicillium genus elucidates a diverse pangenome and 15 lateral gene transfer events.</title>
        <authorList>
            <person name="Petersen C."/>
            <person name="Sorensen T."/>
            <person name="Nielsen M.R."/>
            <person name="Sondergaard T.E."/>
            <person name="Sorensen J.L."/>
            <person name="Fitzpatrick D.A."/>
            <person name="Frisvad J.C."/>
            <person name="Nielsen K.L."/>
        </authorList>
    </citation>
    <scope>NUCLEOTIDE SEQUENCE [LARGE SCALE GENOMIC DNA]</scope>
    <source>
        <strain evidence="8 9">IBT 29057</strain>
    </source>
</reference>
<keyword evidence="9" id="KW-1185">Reference proteome</keyword>
<dbReference type="SUPFAM" id="SSF51905">
    <property type="entry name" value="FAD/NAD(P)-binding domain"/>
    <property type="match status" value="1"/>
</dbReference>
<feature type="chain" id="PRO_5042138867" description="FAD-binding domain-containing protein" evidence="6">
    <location>
        <begin position="17"/>
        <end position="428"/>
    </location>
</feature>